<feature type="transmembrane region" description="Helical" evidence="10">
    <location>
        <begin position="289"/>
        <end position="310"/>
    </location>
</feature>
<dbReference type="GO" id="GO:0016020">
    <property type="term" value="C:membrane"/>
    <property type="evidence" value="ECO:0007669"/>
    <property type="project" value="GOC"/>
</dbReference>
<dbReference type="GO" id="GO:0004376">
    <property type="term" value="F:GPI mannosyltransferase activity"/>
    <property type="evidence" value="ECO:0007669"/>
    <property type="project" value="InterPro"/>
</dbReference>
<feature type="transmembrane region" description="Helical" evidence="10">
    <location>
        <begin position="184"/>
        <end position="213"/>
    </location>
</feature>
<feature type="transmembrane region" description="Helical" evidence="10">
    <location>
        <begin position="86"/>
        <end position="107"/>
    </location>
</feature>
<evidence type="ECO:0000256" key="8">
    <source>
        <dbReference type="ARBA" id="ARBA00022989"/>
    </source>
</evidence>
<feature type="transmembrane region" description="Helical" evidence="10">
    <location>
        <begin position="145"/>
        <end position="178"/>
    </location>
</feature>
<gene>
    <name evidence="11" type="ORF">Raf01_17590</name>
</gene>
<comment type="subcellular location">
    <subcellularLocation>
        <location evidence="1">Endoplasmic reticulum membrane</location>
        <topology evidence="1">Multi-pass membrane protein</topology>
    </subcellularLocation>
</comment>
<evidence type="ECO:0000256" key="2">
    <source>
        <dbReference type="ARBA" id="ARBA00004687"/>
    </source>
</evidence>
<keyword evidence="7" id="KW-0256">Endoplasmic reticulum</keyword>
<keyword evidence="6 10" id="KW-0812">Transmembrane</keyword>
<dbReference type="EMBL" id="BONZ01000015">
    <property type="protein sequence ID" value="GIH13587.1"/>
    <property type="molecule type" value="Genomic_DNA"/>
</dbReference>
<keyword evidence="8 10" id="KW-1133">Transmembrane helix</keyword>
<feature type="transmembrane region" description="Helical" evidence="10">
    <location>
        <begin position="225"/>
        <end position="244"/>
    </location>
</feature>
<reference evidence="11" key="1">
    <citation type="submission" date="2021-01" db="EMBL/GenBank/DDBJ databases">
        <title>Whole genome shotgun sequence of Rugosimonospora africana NBRC 104875.</title>
        <authorList>
            <person name="Komaki H."/>
            <person name="Tamura T."/>
        </authorList>
    </citation>
    <scope>NUCLEOTIDE SEQUENCE</scope>
    <source>
        <strain evidence="11">NBRC 104875</strain>
    </source>
</reference>
<dbReference type="Pfam" id="PF04188">
    <property type="entry name" value="Mannosyl_trans2"/>
    <property type="match status" value="1"/>
</dbReference>
<proteinExistence type="predicted"/>
<organism evidence="11 12">
    <name type="scientific">Rugosimonospora africana</name>
    <dbReference type="NCBI Taxonomy" id="556532"/>
    <lineage>
        <taxon>Bacteria</taxon>
        <taxon>Bacillati</taxon>
        <taxon>Actinomycetota</taxon>
        <taxon>Actinomycetes</taxon>
        <taxon>Micromonosporales</taxon>
        <taxon>Micromonosporaceae</taxon>
        <taxon>Rugosimonospora</taxon>
    </lineage>
</organism>
<evidence type="ECO:0000256" key="5">
    <source>
        <dbReference type="ARBA" id="ARBA00022679"/>
    </source>
</evidence>
<dbReference type="AlphaFoldDB" id="A0A8J3VP47"/>
<evidence type="ECO:0000256" key="9">
    <source>
        <dbReference type="ARBA" id="ARBA00023136"/>
    </source>
</evidence>
<feature type="transmembrane region" description="Helical" evidence="10">
    <location>
        <begin position="341"/>
        <end position="357"/>
    </location>
</feature>
<protein>
    <submittedName>
        <fullName evidence="11">Membrane protein</fullName>
    </submittedName>
</protein>
<evidence type="ECO:0000256" key="3">
    <source>
        <dbReference type="ARBA" id="ARBA00022502"/>
    </source>
</evidence>
<comment type="caution">
    <text evidence="11">The sequence shown here is derived from an EMBL/GenBank/DDBJ whole genome shotgun (WGS) entry which is preliminary data.</text>
</comment>
<evidence type="ECO:0000256" key="10">
    <source>
        <dbReference type="SAM" id="Phobius"/>
    </source>
</evidence>
<evidence type="ECO:0000256" key="7">
    <source>
        <dbReference type="ARBA" id="ARBA00022824"/>
    </source>
</evidence>
<name>A0A8J3VP47_9ACTN</name>
<dbReference type="GO" id="GO:0000009">
    <property type="term" value="F:alpha-1,6-mannosyltransferase activity"/>
    <property type="evidence" value="ECO:0007669"/>
    <property type="project" value="InterPro"/>
</dbReference>
<dbReference type="GO" id="GO:0006506">
    <property type="term" value="P:GPI anchor biosynthetic process"/>
    <property type="evidence" value="ECO:0007669"/>
    <property type="project" value="UniProtKB-UniPathway"/>
</dbReference>
<keyword evidence="4" id="KW-0328">Glycosyltransferase</keyword>
<evidence type="ECO:0000256" key="4">
    <source>
        <dbReference type="ARBA" id="ARBA00022676"/>
    </source>
</evidence>
<evidence type="ECO:0000313" key="11">
    <source>
        <dbReference type="EMBL" id="GIH13587.1"/>
    </source>
</evidence>
<keyword evidence="12" id="KW-1185">Reference proteome</keyword>
<dbReference type="Proteomes" id="UP000642748">
    <property type="component" value="Unassembled WGS sequence"/>
</dbReference>
<accession>A0A8J3VP47</accession>
<dbReference type="PANTHER" id="PTHR12468">
    <property type="entry name" value="GPI MANNOSYLTRANSFERASE 2"/>
    <property type="match status" value="1"/>
</dbReference>
<keyword evidence="9 10" id="KW-0472">Membrane</keyword>
<evidence type="ECO:0000256" key="1">
    <source>
        <dbReference type="ARBA" id="ARBA00004477"/>
    </source>
</evidence>
<evidence type="ECO:0000313" key="12">
    <source>
        <dbReference type="Proteomes" id="UP000642748"/>
    </source>
</evidence>
<dbReference type="InterPro" id="IPR007315">
    <property type="entry name" value="PIG-V/Gpi18"/>
</dbReference>
<comment type="pathway">
    <text evidence="2">Glycolipid biosynthesis; glycosylphosphatidylinositol-anchor biosynthesis.</text>
</comment>
<dbReference type="UniPathway" id="UPA00196"/>
<feature type="transmembrane region" description="Helical" evidence="10">
    <location>
        <begin position="113"/>
        <end position="133"/>
    </location>
</feature>
<keyword evidence="5" id="KW-0808">Transferase</keyword>
<dbReference type="RefSeq" id="WP_203917260.1">
    <property type="nucleotide sequence ID" value="NZ_BONZ01000015.1"/>
</dbReference>
<feature type="transmembrane region" description="Helical" evidence="10">
    <location>
        <begin position="364"/>
        <end position="388"/>
    </location>
</feature>
<feature type="transmembrane region" description="Helical" evidence="10">
    <location>
        <begin position="317"/>
        <end position="335"/>
    </location>
</feature>
<dbReference type="PANTHER" id="PTHR12468:SF2">
    <property type="entry name" value="GPI MANNOSYLTRANSFERASE 2"/>
    <property type="match status" value="1"/>
</dbReference>
<sequence length="390" mass="41693">MIESVDRTDTSAAPAKRGFPINGPWLALLIYLATRVAQLGFIAWMAPANGPSIKGRLLAWDGGWFIRVATEGYPHTYTYDPNNGQMLGNGLAFFPLYPALIHAVHWVVPSYDWAAIGISWVAAGAASVLLYRFGTALRDRRLGYALVVLFCAQPMSVVLSMAYSEALFSALVIAALYAAYREKFLIAGLLGLGAGLCRPTGLALALAIAVAAGMALRSGRASGPAAWRAVAGSALALASVPAYLTWVGARVGDLGAWFTIQTAGWGTTFDWGASTRDFLATAFHQGNGWVQMSVAFILVAATVAVVLAVMRRTWLPLIVYGLLSFALVVGQAGYYHSKPRLMIPVLLTLIPAGYAAARAKPRTAVLALTAYAAFGLWYGAYMITVWQYTI</sequence>
<keyword evidence="3" id="KW-0337">GPI-anchor biosynthesis</keyword>
<evidence type="ECO:0000256" key="6">
    <source>
        <dbReference type="ARBA" id="ARBA00022692"/>
    </source>
</evidence>